<evidence type="ECO:0000313" key="1">
    <source>
        <dbReference type="EMBL" id="WHZ57813.1"/>
    </source>
</evidence>
<accession>A0ACD4RBN1</accession>
<keyword evidence="2" id="KW-1185">Reference proteome</keyword>
<name>A0ACD4RBN1_9BACI</name>
<reference evidence="2" key="1">
    <citation type="journal article" date="2025" name="Aquaculture">
        <title>Assessment of the bioflocculant production and safety properties of Metabacillus hrfriensis sp. nov. based on phenotypic and whole-genome sequencing analysis.</title>
        <authorList>
            <person name="Zhang R."/>
            <person name="Zhao Z."/>
            <person name="Luo L."/>
            <person name="Wang S."/>
            <person name="Guo K."/>
            <person name="Xu W."/>
        </authorList>
    </citation>
    <scope>NUCLEOTIDE SEQUENCE [LARGE SCALE GENOMIC DNA]</scope>
    <source>
        <strain evidence="2">CT-WN-B3</strain>
    </source>
</reference>
<organism evidence="1 2">
    <name type="scientific">Metabacillus hrfriensis</name>
    <dbReference type="NCBI Taxonomy" id="3048891"/>
    <lineage>
        <taxon>Bacteria</taxon>
        <taxon>Bacillati</taxon>
        <taxon>Bacillota</taxon>
        <taxon>Bacilli</taxon>
        <taxon>Bacillales</taxon>
        <taxon>Bacillaceae</taxon>
        <taxon>Metabacillus</taxon>
    </lineage>
</organism>
<protein>
    <submittedName>
        <fullName evidence="1">ABC transporter permease</fullName>
    </submittedName>
</protein>
<evidence type="ECO:0000313" key="2">
    <source>
        <dbReference type="Proteomes" id="UP001226091"/>
    </source>
</evidence>
<dbReference type="EMBL" id="CP126116">
    <property type="protein sequence ID" value="WHZ57813.1"/>
    <property type="molecule type" value="Genomic_DNA"/>
</dbReference>
<gene>
    <name evidence="1" type="ORF">QLQ22_24775</name>
</gene>
<sequence length="774" mass="86449">MPIYLRLAMRSFFHQKTKALLMIGSFLFCLVSVGTLVNSKYLFQQLLQTSQQKSAIADITYYTGHFNKEIDFVSSMKGVKHAEAKTQIRSRAKLDGNYINLQLLVKPNSLYEINKIQLIKGSSLADKGIWIETSTSGDTGFNLGEKMKIILPDHQKGTSLSMTGIVQDPSRIPTKYSGIGYGYISEAMAKELNIPLSKNMIHMTLKDGYNGKDVVQKVQKRLEDNGITVYRSETSSETFFIRETMVNSLLNLFILLGIFAFVLGFILIVHLFYRILSEDIYSLSIQKVVGAKDSHLWKQYVLLIIVIGTLLSMMSIPIISLVSRYFVSYLGEELNFGGRFSQWISPRLAIAMFILSFSLPYLGAIVPVRSLISSPIAEGLKRSGQLNMKKAGKSRRRFFHLSLLSFRNTLSKKSQSLMNIFMLSFGGAVIIACFSLHQSLQHLMNDMDDFWQHDVEWSVNSPLPKEDITSLAGEINGVRKVEGWTKRNTEVMDPSSSDPINSLLYSLPATSEFINPDPVTGRWLKPSHPDEIVINTELEEKIGPLSPGDTIHLRIGQENKEWRVAGIIKGSLTGPSVYMDQKSYQGWLGQQSINRLLVEKQRNQGVQSLLNEGENELSSAGIFVEGSETVVEMNSRPKEMIGLVIMTIVCIGLLFSIVGIANLMIAVSINIYERTKEIGIMRSLGGSNAKIYGLFIGESTIVALLGWGLACVIAYPLNWLLAWKIGDSLLQFPLQPHLSKEGSLIWLCVSILIGFAASIVPVRKTLKKNINEIL</sequence>
<dbReference type="Proteomes" id="UP001226091">
    <property type="component" value="Chromosome"/>
</dbReference>
<proteinExistence type="predicted"/>